<reference evidence="2" key="2">
    <citation type="submission" date="2020-11" db="EMBL/GenBank/DDBJ databases">
        <authorList>
            <person name="McCartney M.A."/>
            <person name="Auch B."/>
            <person name="Kono T."/>
            <person name="Mallez S."/>
            <person name="Becker A."/>
            <person name="Gohl D.M."/>
            <person name="Silverstein K.A.T."/>
            <person name="Koren S."/>
            <person name="Bechman K.B."/>
            <person name="Herman A."/>
            <person name="Abrahante J.E."/>
            <person name="Garbe J."/>
        </authorList>
    </citation>
    <scope>NUCLEOTIDE SEQUENCE</scope>
    <source>
        <strain evidence="2">Duluth1</strain>
        <tissue evidence="2">Whole animal</tissue>
    </source>
</reference>
<dbReference type="InterPro" id="IPR050703">
    <property type="entry name" value="Flavin_MAO"/>
</dbReference>
<dbReference type="PANTHER" id="PTHR43563">
    <property type="entry name" value="AMINE OXIDASE"/>
    <property type="match status" value="1"/>
</dbReference>
<dbReference type="InterPro" id="IPR006076">
    <property type="entry name" value="FAD-dep_OxRdtase"/>
</dbReference>
<evidence type="ECO:0000259" key="1">
    <source>
        <dbReference type="Pfam" id="PF01266"/>
    </source>
</evidence>
<comment type="caution">
    <text evidence="2">The sequence shown here is derived from an EMBL/GenBank/DDBJ whole genome shotgun (WGS) entry which is preliminary data.</text>
</comment>
<gene>
    <name evidence="2" type="ORF">DPMN_035691</name>
</gene>
<organism evidence="2 3">
    <name type="scientific">Dreissena polymorpha</name>
    <name type="common">Zebra mussel</name>
    <name type="synonym">Mytilus polymorpha</name>
    <dbReference type="NCBI Taxonomy" id="45954"/>
    <lineage>
        <taxon>Eukaryota</taxon>
        <taxon>Metazoa</taxon>
        <taxon>Spiralia</taxon>
        <taxon>Lophotrochozoa</taxon>
        <taxon>Mollusca</taxon>
        <taxon>Bivalvia</taxon>
        <taxon>Autobranchia</taxon>
        <taxon>Heteroconchia</taxon>
        <taxon>Euheterodonta</taxon>
        <taxon>Imparidentia</taxon>
        <taxon>Neoheterodontei</taxon>
        <taxon>Myida</taxon>
        <taxon>Dreissenoidea</taxon>
        <taxon>Dreissenidae</taxon>
        <taxon>Dreissena</taxon>
    </lineage>
</organism>
<dbReference type="Gene3D" id="3.50.50.60">
    <property type="entry name" value="FAD/NAD(P)-binding domain"/>
    <property type="match status" value="1"/>
</dbReference>
<dbReference type="InterPro" id="IPR036188">
    <property type="entry name" value="FAD/NAD-bd_sf"/>
</dbReference>
<reference evidence="2" key="1">
    <citation type="journal article" date="2019" name="bioRxiv">
        <title>The Genome of the Zebra Mussel, Dreissena polymorpha: A Resource for Invasive Species Research.</title>
        <authorList>
            <person name="McCartney M.A."/>
            <person name="Auch B."/>
            <person name="Kono T."/>
            <person name="Mallez S."/>
            <person name="Zhang Y."/>
            <person name="Obille A."/>
            <person name="Becker A."/>
            <person name="Abrahante J.E."/>
            <person name="Garbe J."/>
            <person name="Badalamenti J.P."/>
            <person name="Herman A."/>
            <person name="Mangelson H."/>
            <person name="Liachko I."/>
            <person name="Sullivan S."/>
            <person name="Sone E.D."/>
            <person name="Koren S."/>
            <person name="Silverstein K.A.T."/>
            <person name="Beckman K.B."/>
            <person name="Gohl D.M."/>
        </authorList>
    </citation>
    <scope>NUCLEOTIDE SEQUENCE</scope>
    <source>
        <strain evidence="2">Duluth1</strain>
        <tissue evidence="2">Whole animal</tissue>
    </source>
</reference>
<feature type="domain" description="FAD dependent oxidoreductase" evidence="1">
    <location>
        <begin position="7"/>
        <end position="53"/>
    </location>
</feature>
<keyword evidence="3" id="KW-1185">Reference proteome</keyword>
<name>A0A9D4RN76_DREPO</name>
<dbReference type="Pfam" id="PF01266">
    <property type="entry name" value="DAO"/>
    <property type="match status" value="1"/>
</dbReference>
<dbReference type="EMBL" id="JAIWYP010000002">
    <property type="protein sequence ID" value="KAH3872475.1"/>
    <property type="molecule type" value="Genomic_DNA"/>
</dbReference>
<dbReference type="SUPFAM" id="SSF51905">
    <property type="entry name" value="FAD/NAD(P)-binding domain"/>
    <property type="match status" value="1"/>
</dbReference>
<dbReference type="AlphaFoldDB" id="A0A9D4RN76"/>
<protein>
    <recommendedName>
        <fullName evidence="1">FAD dependent oxidoreductase domain-containing protein</fullName>
    </recommendedName>
</protein>
<sequence length="71" mass="7560">MNALEVDVIVIGAGISGLTAAHTLLKKDPGLDVLVLEAKGTCMHAVHGSLKLLGLVIGSRYWIKIKKIQQL</sequence>
<dbReference type="Proteomes" id="UP000828390">
    <property type="component" value="Unassembled WGS sequence"/>
</dbReference>
<accession>A0A9D4RN76</accession>
<dbReference type="GO" id="GO:0016491">
    <property type="term" value="F:oxidoreductase activity"/>
    <property type="evidence" value="ECO:0007669"/>
    <property type="project" value="UniProtKB-ARBA"/>
</dbReference>
<dbReference type="PANTHER" id="PTHR43563:SF14">
    <property type="entry name" value="AMINE OXIDASE"/>
    <property type="match status" value="1"/>
</dbReference>
<evidence type="ECO:0000313" key="2">
    <source>
        <dbReference type="EMBL" id="KAH3872475.1"/>
    </source>
</evidence>
<proteinExistence type="predicted"/>
<evidence type="ECO:0000313" key="3">
    <source>
        <dbReference type="Proteomes" id="UP000828390"/>
    </source>
</evidence>